<feature type="transmembrane region" description="Helical" evidence="9">
    <location>
        <begin position="153"/>
        <end position="171"/>
    </location>
</feature>
<protein>
    <recommendedName>
        <fullName evidence="9">Cobalamin biosynthesis protein CobD</fullName>
    </recommendedName>
</protein>
<dbReference type="EMBL" id="WOFE01000006">
    <property type="protein sequence ID" value="MBM5572293.1"/>
    <property type="molecule type" value="Genomic_DNA"/>
</dbReference>
<comment type="function">
    <text evidence="9">Converts cobyric acid to cobinamide by the addition of aminopropanol on the F carboxylic group.</text>
</comment>
<evidence type="ECO:0000256" key="6">
    <source>
        <dbReference type="ARBA" id="ARBA00022692"/>
    </source>
</evidence>
<evidence type="ECO:0000313" key="11">
    <source>
        <dbReference type="Proteomes" id="UP001195660"/>
    </source>
</evidence>
<gene>
    <name evidence="9" type="primary">cobD</name>
    <name evidence="10" type="ORF">GM173_11995</name>
</gene>
<comment type="caution">
    <text evidence="10">The sequence shown here is derived from an EMBL/GenBank/DDBJ whole genome shotgun (WGS) entry which is preliminary data.</text>
</comment>
<dbReference type="HAMAP" id="MF_00024">
    <property type="entry name" value="CobD_CbiB"/>
    <property type="match status" value="1"/>
</dbReference>
<dbReference type="NCBIfam" id="NF005792">
    <property type="entry name" value="PRK07630.1"/>
    <property type="match status" value="1"/>
</dbReference>
<evidence type="ECO:0000256" key="8">
    <source>
        <dbReference type="ARBA" id="ARBA00023136"/>
    </source>
</evidence>
<comment type="caution">
    <text evidence="9">Lacks conserved residue(s) required for the propagation of feature annotation.</text>
</comment>
<evidence type="ECO:0000256" key="2">
    <source>
        <dbReference type="ARBA" id="ARBA00004953"/>
    </source>
</evidence>
<reference evidence="10 11" key="1">
    <citation type="submission" date="2019-11" db="EMBL/GenBank/DDBJ databases">
        <title>Novel Deefgea species.</title>
        <authorList>
            <person name="Han J.-H."/>
        </authorList>
    </citation>
    <scope>NUCLEOTIDE SEQUENCE [LARGE SCALE GENOMIC DNA]</scope>
    <source>
        <strain evidence="10 11">LMG 24817</strain>
    </source>
</reference>
<dbReference type="PANTHER" id="PTHR34308">
    <property type="entry name" value="COBALAMIN BIOSYNTHESIS PROTEIN CBIB"/>
    <property type="match status" value="1"/>
</dbReference>
<evidence type="ECO:0000313" key="10">
    <source>
        <dbReference type="EMBL" id="MBM5572293.1"/>
    </source>
</evidence>
<evidence type="ECO:0000256" key="1">
    <source>
        <dbReference type="ARBA" id="ARBA00004651"/>
    </source>
</evidence>
<keyword evidence="6 9" id="KW-0812">Transmembrane</keyword>
<evidence type="ECO:0000256" key="7">
    <source>
        <dbReference type="ARBA" id="ARBA00022989"/>
    </source>
</evidence>
<dbReference type="PANTHER" id="PTHR34308:SF1">
    <property type="entry name" value="COBALAMIN BIOSYNTHESIS PROTEIN CBIB"/>
    <property type="match status" value="1"/>
</dbReference>
<accession>A0ABS2CDS3</accession>
<comment type="pathway">
    <text evidence="2 9">Cofactor biosynthesis; adenosylcobalamin biosynthesis.</text>
</comment>
<keyword evidence="11" id="KW-1185">Reference proteome</keyword>
<keyword evidence="7 9" id="KW-1133">Transmembrane helix</keyword>
<evidence type="ECO:0000256" key="4">
    <source>
        <dbReference type="ARBA" id="ARBA00022475"/>
    </source>
</evidence>
<sequence>MSILSLILALLLEQLRPISSRNPLYLGFIRTANGMGRNLNAGEYRNGVYAWLIAVVPLVALTAGGYWFLRQYNLAFAMLWSVLTLYLTMGFRQFSHAFTKISKSLQAEDLDAARAMLGDWTGQSTSELSEDEVARLTIEQGIIDSYRYVFGTIFWFVALAWMVGPAGAVAYRAACLLQQKWGGHGDMFGRFADAVMDVLDFVPVRLAAISFAIVGNFEDAVYCWRSQAQQWMNQDYGILLASAAGALGVRLGEALHQDHTVKFRPELGVGESANRDYLASAVALVWRSAILWLAVILLFSIAQWMA</sequence>
<keyword evidence="5 9" id="KW-0169">Cobalamin biosynthesis</keyword>
<evidence type="ECO:0000256" key="3">
    <source>
        <dbReference type="ARBA" id="ARBA00006263"/>
    </source>
</evidence>
<feature type="transmembrane region" description="Helical" evidence="9">
    <location>
        <begin position="48"/>
        <end position="69"/>
    </location>
</feature>
<evidence type="ECO:0000256" key="9">
    <source>
        <dbReference type="HAMAP-Rule" id="MF_00024"/>
    </source>
</evidence>
<dbReference type="RefSeq" id="WP_203571625.1">
    <property type="nucleotide sequence ID" value="NZ_WOFE01000006.1"/>
</dbReference>
<evidence type="ECO:0000256" key="5">
    <source>
        <dbReference type="ARBA" id="ARBA00022573"/>
    </source>
</evidence>
<keyword evidence="8 9" id="KW-0472">Membrane</keyword>
<dbReference type="InterPro" id="IPR004485">
    <property type="entry name" value="Cobalamin_biosynth_CobD/CbiB"/>
</dbReference>
<comment type="subcellular location">
    <subcellularLocation>
        <location evidence="1 9">Cell membrane</location>
        <topology evidence="1 9">Multi-pass membrane protein</topology>
    </subcellularLocation>
</comment>
<feature type="transmembrane region" description="Helical" evidence="9">
    <location>
        <begin position="76"/>
        <end position="94"/>
    </location>
</feature>
<dbReference type="Proteomes" id="UP001195660">
    <property type="component" value="Unassembled WGS sequence"/>
</dbReference>
<dbReference type="Pfam" id="PF03186">
    <property type="entry name" value="CobD_Cbib"/>
    <property type="match status" value="1"/>
</dbReference>
<keyword evidence="4 9" id="KW-1003">Cell membrane</keyword>
<comment type="similarity">
    <text evidence="3 9">Belongs to the CobD/CbiB family.</text>
</comment>
<organism evidence="10 11">
    <name type="scientific">Deefgea chitinilytica</name>
    <dbReference type="NCBI Taxonomy" id="570276"/>
    <lineage>
        <taxon>Bacteria</taxon>
        <taxon>Pseudomonadati</taxon>
        <taxon>Pseudomonadota</taxon>
        <taxon>Betaproteobacteria</taxon>
        <taxon>Neisseriales</taxon>
        <taxon>Chitinibacteraceae</taxon>
        <taxon>Deefgea</taxon>
    </lineage>
</organism>
<proteinExistence type="inferred from homology"/>
<feature type="transmembrane region" description="Helical" evidence="9">
    <location>
        <begin position="284"/>
        <end position="305"/>
    </location>
</feature>
<name>A0ABS2CDS3_9NEIS</name>